<proteinExistence type="predicted"/>
<dbReference type="EMBL" id="SPHZ02000002">
    <property type="protein sequence ID" value="KAF0930130.1"/>
    <property type="molecule type" value="Genomic_DNA"/>
</dbReference>
<name>A0A6G1EZQ0_9ORYZ</name>
<sequence>MRAVCSPECPTPTSARITPCSPGTPASRWAAPAAEVFAAMPHRDLLSYNATMLALATGGEMQKAVALYSKLRSARLRLGTVIKPSCHSL</sequence>
<accession>A0A6G1EZQ0</accession>
<organism evidence="1 2">
    <name type="scientific">Oryza meyeriana var. granulata</name>
    <dbReference type="NCBI Taxonomy" id="110450"/>
    <lineage>
        <taxon>Eukaryota</taxon>
        <taxon>Viridiplantae</taxon>
        <taxon>Streptophyta</taxon>
        <taxon>Embryophyta</taxon>
        <taxon>Tracheophyta</taxon>
        <taxon>Spermatophyta</taxon>
        <taxon>Magnoliopsida</taxon>
        <taxon>Liliopsida</taxon>
        <taxon>Poales</taxon>
        <taxon>Poaceae</taxon>
        <taxon>BOP clade</taxon>
        <taxon>Oryzoideae</taxon>
        <taxon>Oryzeae</taxon>
        <taxon>Oryzinae</taxon>
        <taxon>Oryza</taxon>
        <taxon>Oryza meyeriana</taxon>
    </lineage>
</organism>
<keyword evidence="2" id="KW-1185">Reference proteome</keyword>
<comment type="caution">
    <text evidence="1">The sequence shown here is derived from an EMBL/GenBank/DDBJ whole genome shotgun (WGS) entry which is preliminary data.</text>
</comment>
<gene>
    <name evidence="1" type="ORF">E2562_030302</name>
</gene>
<protein>
    <recommendedName>
        <fullName evidence="3">Pentatricopeptide repeat-containing protein</fullName>
    </recommendedName>
</protein>
<dbReference type="Proteomes" id="UP000479710">
    <property type="component" value="Unassembled WGS sequence"/>
</dbReference>
<evidence type="ECO:0008006" key="3">
    <source>
        <dbReference type="Google" id="ProtNLM"/>
    </source>
</evidence>
<dbReference type="AlphaFoldDB" id="A0A6G1EZQ0"/>
<evidence type="ECO:0000313" key="2">
    <source>
        <dbReference type="Proteomes" id="UP000479710"/>
    </source>
</evidence>
<evidence type="ECO:0000313" key="1">
    <source>
        <dbReference type="EMBL" id="KAF0930130.1"/>
    </source>
</evidence>
<reference evidence="1 2" key="1">
    <citation type="submission" date="2019-11" db="EMBL/GenBank/DDBJ databases">
        <title>Whole genome sequence of Oryza granulata.</title>
        <authorList>
            <person name="Li W."/>
        </authorList>
    </citation>
    <scope>NUCLEOTIDE SEQUENCE [LARGE SCALE GENOMIC DNA]</scope>
    <source>
        <strain evidence="2">cv. Menghai</strain>
        <tissue evidence="1">Leaf</tissue>
    </source>
</reference>